<comment type="caution">
    <text evidence="1">The sequence shown here is derived from an EMBL/GenBank/DDBJ whole genome shotgun (WGS) entry which is preliminary data.</text>
</comment>
<proteinExistence type="predicted"/>
<evidence type="ECO:0000313" key="2">
    <source>
        <dbReference type="Proteomes" id="UP000748752"/>
    </source>
</evidence>
<organism evidence="1 2">
    <name type="scientific">Thiohalocapsa halophila</name>
    <dbReference type="NCBI Taxonomy" id="69359"/>
    <lineage>
        <taxon>Bacteria</taxon>
        <taxon>Pseudomonadati</taxon>
        <taxon>Pseudomonadota</taxon>
        <taxon>Gammaproteobacteria</taxon>
        <taxon>Chromatiales</taxon>
        <taxon>Chromatiaceae</taxon>
        <taxon>Thiohalocapsa</taxon>
    </lineage>
</organism>
<sequence length="250" mass="27380">MLPVSASYPLRDLRSLSRTCVRISAGAVTVAMTFHDTWDDGLGARGWKLDANIDDPEIIAATSTPGDPIPTSVPVHDILDHLLCGFAPSGHRAEAMALAQLAQRTDTDPTPDYRQMVHEDLLAGRVIGESAYGFVGARLRAHLPPQAATWDGAALMAALRAQLGEALLAELLVERLRALGRAGRAHAVLAWRLTGLPYQGRERIGWHLQRLLEDMDAWVQAQEYPALHGEIQIRTDSCELVSRNGYRLRA</sequence>
<name>A0ABS1CJL4_9GAMM</name>
<evidence type="ECO:0000313" key="1">
    <source>
        <dbReference type="EMBL" id="MBK1632087.1"/>
    </source>
</evidence>
<dbReference type="Proteomes" id="UP000748752">
    <property type="component" value="Unassembled WGS sequence"/>
</dbReference>
<keyword evidence="2" id="KW-1185">Reference proteome</keyword>
<protein>
    <submittedName>
        <fullName evidence="1">Uncharacterized protein</fullName>
    </submittedName>
</protein>
<reference evidence="1 2" key="1">
    <citation type="journal article" date="2020" name="Microorganisms">
        <title>Osmotic Adaptation and Compatible Solute Biosynthesis of Phototrophic Bacteria as Revealed from Genome Analyses.</title>
        <authorList>
            <person name="Imhoff J.F."/>
            <person name="Rahn T."/>
            <person name="Kunzel S."/>
            <person name="Keller A."/>
            <person name="Neulinger S.C."/>
        </authorList>
    </citation>
    <scope>NUCLEOTIDE SEQUENCE [LARGE SCALE GENOMIC DNA]</scope>
    <source>
        <strain evidence="1 2">DSM 6210</strain>
    </source>
</reference>
<dbReference type="RefSeq" id="WP_200239308.1">
    <property type="nucleotide sequence ID" value="NZ_NRRV01000039.1"/>
</dbReference>
<dbReference type="EMBL" id="NRRV01000039">
    <property type="protein sequence ID" value="MBK1632087.1"/>
    <property type="molecule type" value="Genomic_DNA"/>
</dbReference>
<accession>A0ABS1CJL4</accession>
<gene>
    <name evidence="1" type="ORF">CKO31_15340</name>
</gene>